<sequence>MEEFKPITTQEALNAVIGDRVTKARASERKTVEEEFTQKYADYDSIKTTLTEKENRITELGKELEKAKSTGSTNDQTIKELQAKVQKYESDSVKTRIAQELGLDAGLANRLTGETEEDIRKDAEALKGIVGSTSVQRINYNPESTAKDEENAALKNMLQAMKGE</sequence>
<reference evidence="2" key="1">
    <citation type="submission" date="2021-02" db="EMBL/GenBank/DDBJ databases">
        <title>Metagenome-assembled genomes from human diarrheal sample B26.</title>
        <authorList>
            <person name="Ateba T.P."/>
            <person name="Alayande K.A."/>
            <person name="Mwanza M."/>
        </authorList>
    </citation>
    <scope>NUCLEOTIDE SEQUENCE</scope>
    <source>
        <strain evidence="2">06WH</strain>
    </source>
</reference>
<name>A0A938Z8S7_9FIRM</name>
<evidence type="ECO:0000313" key="2">
    <source>
        <dbReference type="EMBL" id="MBN2954447.1"/>
    </source>
</evidence>
<organism evidence="2 3">
    <name type="scientific">Fusicatenibacter saccharivorans</name>
    <dbReference type="NCBI Taxonomy" id="1150298"/>
    <lineage>
        <taxon>Bacteria</taxon>
        <taxon>Bacillati</taxon>
        <taxon>Bacillota</taxon>
        <taxon>Clostridia</taxon>
        <taxon>Lachnospirales</taxon>
        <taxon>Lachnospiraceae</taxon>
        <taxon>Fusicatenibacter</taxon>
    </lineage>
</organism>
<dbReference type="Proteomes" id="UP000737612">
    <property type="component" value="Unassembled WGS sequence"/>
</dbReference>
<protein>
    <submittedName>
        <fullName evidence="2">Uncharacterized protein</fullName>
    </submittedName>
</protein>
<proteinExistence type="predicted"/>
<feature type="coiled-coil region" evidence="1">
    <location>
        <begin position="50"/>
        <end position="98"/>
    </location>
</feature>
<accession>A0A938Z8S7</accession>
<gene>
    <name evidence="2" type="ORF">JTJ23_12860</name>
</gene>
<comment type="caution">
    <text evidence="2">The sequence shown here is derived from an EMBL/GenBank/DDBJ whole genome shotgun (WGS) entry which is preliminary data.</text>
</comment>
<evidence type="ECO:0000256" key="1">
    <source>
        <dbReference type="SAM" id="Coils"/>
    </source>
</evidence>
<dbReference type="AlphaFoldDB" id="A0A938Z8S7"/>
<dbReference type="EMBL" id="JAFHBD010000063">
    <property type="protein sequence ID" value="MBN2954447.1"/>
    <property type="molecule type" value="Genomic_DNA"/>
</dbReference>
<evidence type="ECO:0000313" key="3">
    <source>
        <dbReference type="Proteomes" id="UP000737612"/>
    </source>
</evidence>
<keyword evidence="1" id="KW-0175">Coiled coil</keyword>